<dbReference type="PANTHER" id="PTHR37089">
    <property type="entry name" value="PROTEIN U-RELATED"/>
    <property type="match status" value="1"/>
</dbReference>
<protein>
    <submittedName>
        <fullName evidence="3">Putative secreted protein</fullName>
    </submittedName>
</protein>
<dbReference type="GO" id="GO:0009289">
    <property type="term" value="C:pilus"/>
    <property type="evidence" value="ECO:0007669"/>
    <property type="project" value="InterPro"/>
</dbReference>
<keyword evidence="1" id="KW-0732">Signal</keyword>
<evidence type="ECO:0000313" key="3">
    <source>
        <dbReference type="EMBL" id="QGZ93832.1"/>
    </source>
</evidence>
<dbReference type="SMART" id="SM00972">
    <property type="entry name" value="SCPU"/>
    <property type="match status" value="1"/>
</dbReference>
<dbReference type="GO" id="GO:0007155">
    <property type="term" value="P:cell adhesion"/>
    <property type="evidence" value="ECO:0007669"/>
    <property type="project" value="InterPro"/>
</dbReference>
<organism evidence="3 4">
    <name type="scientific">Terricaulis silvestris</name>
    <dbReference type="NCBI Taxonomy" id="2686094"/>
    <lineage>
        <taxon>Bacteria</taxon>
        <taxon>Pseudomonadati</taxon>
        <taxon>Pseudomonadota</taxon>
        <taxon>Alphaproteobacteria</taxon>
        <taxon>Caulobacterales</taxon>
        <taxon>Caulobacteraceae</taxon>
        <taxon>Terricaulis</taxon>
    </lineage>
</organism>
<feature type="chain" id="PRO_5026212819" evidence="1">
    <location>
        <begin position="26"/>
        <end position="167"/>
    </location>
</feature>
<evidence type="ECO:0000256" key="1">
    <source>
        <dbReference type="SAM" id="SignalP"/>
    </source>
</evidence>
<dbReference type="Pfam" id="PF05229">
    <property type="entry name" value="SCPU"/>
    <property type="match status" value="1"/>
</dbReference>
<keyword evidence="4" id="KW-1185">Reference proteome</keyword>
<name>A0A6I6MQK1_9CAUL</name>
<gene>
    <name evidence="3" type="ORF">DSM104635_00646</name>
</gene>
<dbReference type="InterPro" id="IPR010916">
    <property type="entry name" value="TonB_box_CS"/>
</dbReference>
<dbReference type="InterPro" id="IPR036937">
    <property type="entry name" value="Adhesion_dom_fimbrial_sf"/>
</dbReference>
<accession>A0A6I6MQK1</accession>
<dbReference type="Gene3D" id="2.60.40.1090">
    <property type="entry name" value="Fimbrial-type adhesion domain"/>
    <property type="match status" value="1"/>
</dbReference>
<dbReference type="InterPro" id="IPR007893">
    <property type="entry name" value="Spore_coat_U/FanG"/>
</dbReference>
<dbReference type="EMBL" id="CP047045">
    <property type="protein sequence ID" value="QGZ93832.1"/>
    <property type="molecule type" value="Genomic_DNA"/>
</dbReference>
<evidence type="ECO:0000313" key="4">
    <source>
        <dbReference type="Proteomes" id="UP000431269"/>
    </source>
</evidence>
<sequence>MARVITILIAGAFATAVLAPMNAHAGTDTDTFTVTANVLATCEIVANDLDFGDYNPVAASNLDAATTLSLTCTNGTSYNVGLDLGEGTGASTATRYMADSGDTYFLGYTLYQNAGRTTLWGANVGSNTLAGSGTGSAATIDVYGRVPMTQTVPSGNFSDTITVTVTW</sequence>
<dbReference type="AlphaFoldDB" id="A0A6I6MQK1"/>
<feature type="signal peptide" evidence="1">
    <location>
        <begin position="1"/>
        <end position="25"/>
    </location>
</feature>
<dbReference type="KEGG" id="tsv:DSM104635_00646"/>
<evidence type="ECO:0000259" key="2">
    <source>
        <dbReference type="Pfam" id="PF05229"/>
    </source>
</evidence>
<dbReference type="RefSeq" id="WP_158764821.1">
    <property type="nucleotide sequence ID" value="NZ_CP047045.1"/>
</dbReference>
<dbReference type="Proteomes" id="UP000431269">
    <property type="component" value="Chromosome"/>
</dbReference>
<proteinExistence type="predicted"/>
<dbReference type="InterPro" id="IPR053167">
    <property type="entry name" value="Spore_coat_component"/>
</dbReference>
<feature type="domain" description="Spore coat protein U/FanG" evidence="2">
    <location>
        <begin position="29"/>
        <end position="164"/>
    </location>
</feature>
<reference evidence="4" key="1">
    <citation type="submission" date="2019-12" db="EMBL/GenBank/DDBJ databases">
        <title>Complete genome of Terracaulis silvestris 0127_4.</title>
        <authorList>
            <person name="Vieira S."/>
            <person name="Riedel T."/>
            <person name="Sproer C."/>
            <person name="Pascual J."/>
            <person name="Boedeker C."/>
            <person name="Overmann J."/>
        </authorList>
    </citation>
    <scope>NUCLEOTIDE SEQUENCE [LARGE SCALE GENOMIC DNA]</scope>
    <source>
        <strain evidence="4">0127_4</strain>
    </source>
</reference>
<dbReference type="PROSITE" id="PS00430">
    <property type="entry name" value="TONB_DEPENDENT_REC_1"/>
    <property type="match status" value="1"/>
</dbReference>
<dbReference type="PANTHER" id="PTHR37089:SF4">
    <property type="entry name" value="EXPORTED PROTEIN"/>
    <property type="match status" value="1"/>
</dbReference>